<evidence type="ECO:0000256" key="1">
    <source>
        <dbReference type="ARBA" id="ARBA00007958"/>
    </source>
</evidence>
<gene>
    <name evidence="2" type="ORF">AArcSt2_06230</name>
</gene>
<dbReference type="PANTHER" id="PTHR43434:SF1">
    <property type="entry name" value="PHOSPHOGLYCOLATE PHOSPHATASE"/>
    <property type="match status" value="1"/>
</dbReference>
<proteinExistence type="inferred from homology"/>
<comment type="similarity">
    <text evidence="1">Belongs to the HAD-like hydrolase superfamily.</text>
</comment>
<keyword evidence="2" id="KW-0378">Hydrolase</keyword>
<dbReference type="RefSeq" id="WP_250583459.1">
    <property type="nucleotide sequence ID" value="NZ_JAKRVX010000002.1"/>
</dbReference>
<comment type="caution">
    <text evidence="2">The sequence shown here is derived from an EMBL/GenBank/DDBJ whole genome shotgun (WGS) entry which is preliminary data.</text>
</comment>
<accession>A0AAE3FWN3</accession>
<dbReference type="SFLD" id="SFLDS00003">
    <property type="entry name" value="Haloacid_Dehalogenase"/>
    <property type="match status" value="1"/>
</dbReference>
<evidence type="ECO:0000313" key="3">
    <source>
        <dbReference type="Proteomes" id="UP001203207"/>
    </source>
</evidence>
<dbReference type="GO" id="GO:0008967">
    <property type="term" value="F:phosphoglycolate phosphatase activity"/>
    <property type="evidence" value="ECO:0007669"/>
    <property type="project" value="TreeGrafter"/>
</dbReference>
<dbReference type="GO" id="GO:0006281">
    <property type="term" value="P:DNA repair"/>
    <property type="evidence" value="ECO:0007669"/>
    <property type="project" value="TreeGrafter"/>
</dbReference>
<dbReference type="InterPro" id="IPR006439">
    <property type="entry name" value="HAD-SF_hydro_IA"/>
</dbReference>
<evidence type="ECO:0000313" key="2">
    <source>
        <dbReference type="EMBL" id="MCL9816540.1"/>
    </source>
</evidence>
<reference evidence="2" key="1">
    <citation type="journal article" date="2022" name="Syst. Appl. Microbiol.">
        <title>Natronocalculus amylovorans gen. nov., sp. nov., and Natranaeroarchaeum aerophilus sp. nov., dominant culturable amylolytic natronoarchaea from hypersaline soda lakes in southwestern Siberia.</title>
        <authorList>
            <person name="Sorokin D.Y."/>
            <person name="Elcheninov A.G."/>
            <person name="Khizhniak T.V."/>
            <person name="Koenen M."/>
            <person name="Bale N.J."/>
            <person name="Damste J.S.S."/>
            <person name="Kublanov I.V."/>
        </authorList>
    </citation>
    <scope>NUCLEOTIDE SEQUENCE</scope>
    <source>
        <strain evidence="2">AArc-St2</strain>
    </source>
</reference>
<dbReference type="Pfam" id="PF13419">
    <property type="entry name" value="HAD_2"/>
    <property type="match status" value="1"/>
</dbReference>
<protein>
    <submittedName>
        <fullName evidence="2">HAD family hydrolase</fullName>
    </submittedName>
</protein>
<dbReference type="EMBL" id="JAKRVX010000002">
    <property type="protein sequence ID" value="MCL9816540.1"/>
    <property type="molecule type" value="Genomic_DNA"/>
</dbReference>
<dbReference type="InterPro" id="IPR041492">
    <property type="entry name" value="HAD_2"/>
</dbReference>
<dbReference type="InterPro" id="IPR050155">
    <property type="entry name" value="HAD-like_hydrolase_sf"/>
</dbReference>
<reference evidence="2" key="2">
    <citation type="submission" date="2022-02" db="EMBL/GenBank/DDBJ databases">
        <authorList>
            <person name="Elcheninov A.G."/>
            <person name="Sorokin D.Y."/>
            <person name="Kublanov I.V."/>
        </authorList>
    </citation>
    <scope>NUCLEOTIDE SEQUENCE</scope>
    <source>
        <strain evidence="2">AArc-St2</strain>
    </source>
</reference>
<dbReference type="Gene3D" id="3.40.50.1000">
    <property type="entry name" value="HAD superfamily/HAD-like"/>
    <property type="match status" value="1"/>
</dbReference>
<dbReference type="InterPro" id="IPR023214">
    <property type="entry name" value="HAD_sf"/>
</dbReference>
<name>A0AAE3FWN3_9EURY</name>
<dbReference type="SUPFAM" id="SSF56784">
    <property type="entry name" value="HAD-like"/>
    <property type="match status" value="1"/>
</dbReference>
<dbReference type="Proteomes" id="UP001203207">
    <property type="component" value="Unassembled WGS sequence"/>
</dbReference>
<sequence>MCYDSIVFDNDGVLTYPTPQAVLQQGVKGAFSRFDITPDDDLVTKMVDADVTQIQQVARRYNIAPSVLWEQREKSVAAAQRRALEDGTKTLYEDVSTLESLHAPMGIVSNNQHETVLSIVELFELRELFPYATGREPTLDGFQRRKPNPDYLTDALDSIGVSSGLYVGDSNVDILAANRAGMDVAFIRRPHRTAYELVAEPTYEINSLEELASIAV</sequence>
<organism evidence="2 3">
    <name type="scientific">Natronocalculus amylovorans</name>
    <dbReference type="NCBI Taxonomy" id="2917812"/>
    <lineage>
        <taxon>Archaea</taxon>
        <taxon>Methanobacteriati</taxon>
        <taxon>Methanobacteriota</taxon>
        <taxon>Stenosarchaea group</taxon>
        <taxon>Halobacteria</taxon>
        <taxon>Halobacteriales</taxon>
        <taxon>Haloferacaceae</taxon>
        <taxon>Natronocalculus</taxon>
    </lineage>
</organism>
<dbReference type="AlphaFoldDB" id="A0AAE3FWN3"/>
<dbReference type="PANTHER" id="PTHR43434">
    <property type="entry name" value="PHOSPHOGLYCOLATE PHOSPHATASE"/>
    <property type="match status" value="1"/>
</dbReference>
<dbReference type="SFLD" id="SFLDG01129">
    <property type="entry name" value="C1.5:_HAD__Beta-PGM__Phosphata"/>
    <property type="match status" value="1"/>
</dbReference>
<keyword evidence="3" id="KW-1185">Reference proteome</keyword>
<dbReference type="InterPro" id="IPR036412">
    <property type="entry name" value="HAD-like_sf"/>
</dbReference>
<dbReference type="NCBIfam" id="TIGR01549">
    <property type="entry name" value="HAD-SF-IA-v1"/>
    <property type="match status" value="1"/>
</dbReference>